<dbReference type="EMBL" id="BMQL01000055">
    <property type="protein sequence ID" value="GGR32574.1"/>
    <property type="molecule type" value="Genomic_DNA"/>
</dbReference>
<sequence>MADIARRANAHWTGDLTKGQGTISTESGTLKDAQYSFKTRFENGVGTNPEELLAAAHAGCFTMQLSALLGAHGHDPQDLKTETTCGMVREGQGFKIASMHLKITGKVGNIDAAEFQKHVEQAADMCPLSRVMKGNVEITHEAVLS</sequence>
<dbReference type="InterPro" id="IPR052707">
    <property type="entry name" value="OsmC_Ohr_Peroxiredoxin"/>
</dbReference>
<dbReference type="GO" id="GO:0004601">
    <property type="term" value="F:peroxidase activity"/>
    <property type="evidence" value="ECO:0007669"/>
    <property type="project" value="InterPro"/>
</dbReference>
<organism evidence="1 2">
    <name type="scientific">Deinococcus ruber</name>
    <dbReference type="NCBI Taxonomy" id="1848197"/>
    <lineage>
        <taxon>Bacteria</taxon>
        <taxon>Thermotogati</taxon>
        <taxon>Deinococcota</taxon>
        <taxon>Deinococci</taxon>
        <taxon>Deinococcales</taxon>
        <taxon>Deinococcaceae</taxon>
        <taxon>Deinococcus</taxon>
    </lineage>
</organism>
<dbReference type="GO" id="GO:0006979">
    <property type="term" value="P:response to oxidative stress"/>
    <property type="evidence" value="ECO:0007669"/>
    <property type="project" value="InterPro"/>
</dbReference>
<dbReference type="Pfam" id="PF02566">
    <property type="entry name" value="OsmC"/>
    <property type="match status" value="1"/>
</dbReference>
<comment type="caution">
    <text evidence="1">The sequence shown here is derived from an EMBL/GenBank/DDBJ whole genome shotgun (WGS) entry which is preliminary data.</text>
</comment>
<dbReference type="NCBIfam" id="TIGR03562">
    <property type="entry name" value="osmo_induc_OsmC"/>
    <property type="match status" value="1"/>
</dbReference>
<dbReference type="InterPro" id="IPR003718">
    <property type="entry name" value="OsmC/Ohr_fam"/>
</dbReference>
<reference evidence="1" key="2">
    <citation type="submission" date="2020-09" db="EMBL/GenBank/DDBJ databases">
        <authorList>
            <person name="Sun Q."/>
            <person name="Ohkuma M."/>
        </authorList>
    </citation>
    <scope>NUCLEOTIDE SEQUENCE</scope>
    <source>
        <strain evidence="1">JCM 31311</strain>
    </source>
</reference>
<gene>
    <name evidence="1" type="ORF">GCM10008957_48830</name>
</gene>
<dbReference type="InterPro" id="IPR036102">
    <property type="entry name" value="OsmC/Ohrsf"/>
</dbReference>
<dbReference type="InterPro" id="IPR019904">
    <property type="entry name" value="Peroxiredoxin_OsmC"/>
</dbReference>
<evidence type="ECO:0000313" key="2">
    <source>
        <dbReference type="Proteomes" id="UP000603865"/>
    </source>
</evidence>
<accession>A0A918CNT2</accession>
<evidence type="ECO:0000313" key="1">
    <source>
        <dbReference type="EMBL" id="GGR32574.1"/>
    </source>
</evidence>
<dbReference type="Proteomes" id="UP000603865">
    <property type="component" value="Unassembled WGS sequence"/>
</dbReference>
<protein>
    <submittedName>
        <fullName evidence="1">Peroxiredoxin</fullName>
    </submittedName>
</protein>
<proteinExistence type="predicted"/>
<dbReference type="PANTHER" id="PTHR42830:SF1">
    <property type="entry name" value="OSMOTICALLY INDUCIBLE FAMILY PROTEIN"/>
    <property type="match status" value="1"/>
</dbReference>
<dbReference type="RefSeq" id="WP_189093132.1">
    <property type="nucleotide sequence ID" value="NZ_BMQL01000055.1"/>
</dbReference>
<dbReference type="Gene3D" id="3.30.300.20">
    <property type="match status" value="1"/>
</dbReference>
<dbReference type="AlphaFoldDB" id="A0A918CNT2"/>
<reference evidence="1" key="1">
    <citation type="journal article" date="2014" name="Int. J. Syst. Evol. Microbiol.">
        <title>Complete genome sequence of Corynebacterium casei LMG S-19264T (=DSM 44701T), isolated from a smear-ripened cheese.</title>
        <authorList>
            <consortium name="US DOE Joint Genome Institute (JGI-PGF)"/>
            <person name="Walter F."/>
            <person name="Albersmeier A."/>
            <person name="Kalinowski J."/>
            <person name="Ruckert C."/>
        </authorList>
    </citation>
    <scope>NUCLEOTIDE SEQUENCE</scope>
    <source>
        <strain evidence="1">JCM 31311</strain>
    </source>
</reference>
<keyword evidence="2" id="KW-1185">Reference proteome</keyword>
<name>A0A918CNT2_9DEIO</name>
<dbReference type="PANTHER" id="PTHR42830">
    <property type="entry name" value="OSMOTICALLY INDUCIBLE FAMILY PROTEIN"/>
    <property type="match status" value="1"/>
</dbReference>
<dbReference type="InterPro" id="IPR015946">
    <property type="entry name" value="KH_dom-like_a/b"/>
</dbReference>
<dbReference type="SUPFAM" id="SSF82784">
    <property type="entry name" value="OsmC-like"/>
    <property type="match status" value="1"/>
</dbReference>